<evidence type="ECO:0000313" key="2">
    <source>
        <dbReference type="Proteomes" id="UP000494330"/>
    </source>
</evidence>
<evidence type="ECO:0000313" key="1">
    <source>
        <dbReference type="EMBL" id="VWC43412.1"/>
    </source>
</evidence>
<sequence>MPPEIVRIVGTLRLRQILSRLPLFQLTFGGNLRLPERTDIVSGPGIGDRRGSQAVRAVTVFGDIALRRDHESQLGGLRRRIDVARRLGIARSLQPRCRIRIRSARQDLIGGIVGQCPRVARGIDLAHQIAAIVVLHAHRVTRTVRDAGHIAQVVVRVVSLRQTFGIGRRHPAARLNQLPVGVVTVNRRAIERIGNARRARIAIVGKRCRIAEPVRYRGDLVLPVGENIGKCKAGPVALLDARNTITRTVIAIGGDVARLRIGPGGNRACRIEIYRNRRKPVLRVIAVGNFVDRLTRRERRTQLDQVLSGVREIQGLAARIGYLRKQVVAVVAVSQRIAIGIRRRQQQARAAALIGFRRSGAAVRPRQRAIRVDADRAQGGTGTGRLDVTLTSRIPGVNRSRAVAVGTLERTVALADNRFVESRLPAVTIREVGRPLAVVGSQITDVEPQAHQQRVVILEYEIAVRDIYVRAFAAPPLHGVSDLAIRAQNRE</sequence>
<organism evidence="1 2">
    <name type="scientific">Burkholderia paludis</name>
    <dbReference type="NCBI Taxonomy" id="1506587"/>
    <lineage>
        <taxon>Bacteria</taxon>
        <taxon>Pseudomonadati</taxon>
        <taxon>Pseudomonadota</taxon>
        <taxon>Betaproteobacteria</taxon>
        <taxon>Burkholderiales</taxon>
        <taxon>Burkholderiaceae</taxon>
        <taxon>Burkholderia</taxon>
        <taxon>Burkholderia cepacia complex</taxon>
    </lineage>
</organism>
<keyword evidence="2" id="KW-1185">Reference proteome</keyword>
<accession>A0A6P2SB34</accession>
<reference evidence="1 2" key="1">
    <citation type="submission" date="2019-09" db="EMBL/GenBank/DDBJ databases">
        <authorList>
            <person name="Depoorter E."/>
        </authorList>
    </citation>
    <scope>NUCLEOTIDE SEQUENCE [LARGE SCALE GENOMIC DNA]</scope>
    <source>
        <strain evidence="1">LMG 30113</strain>
    </source>
</reference>
<proteinExistence type="predicted"/>
<name>A0A6P2SB34_9BURK</name>
<gene>
    <name evidence="1" type="ORF">BPA30113_07099</name>
</gene>
<dbReference type="EMBL" id="CABVQD010000046">
    <property type="protein sequence ID" value="VWC43412.1"/>
    <property type="molecule type" value="Genomic_DNA"/>
</dbReference>
<dbReference type="AlphaFoldDB" id="A0A6P2SB34"/>
<protein>
    <submittedName>
        <fullName evidence="1">Uncharacterized protein</fullName>
    </submittedName>
</protein>
<dbReference type="Proteomes" id="UP000494330">
    <property type="component" value="Unassembled WGS sequence"/>
</dbReference>